<keyword evidence="2" id="KW-0347">Helicase</keyword>
<dbReference type="Gene3D" id="3.90.320.10">
    <property type="match status" value="1"/>
</dbReference>
<sequence>MNKANYYTAESDWQYWSVSQYKDFEKCEAAATAKLKDEWKPSGSPEPLIVGNYVHSYFESKTAHKAFVANNVGAIISKAGATKGKPKKAYKQADMMIQTFENDDFFNVVYQGEKEVPLEGTIFGVKWKGKLDCLNVKGQYFCDIKTVDDICKRHWNNENRQWVSFVEDREYILQMAVYQELLKQKYGKTFEPFIFAVSKQDVPDKMAINIDQWKLDNALAQIETNVDHFNRVKNGQEEPKHCGKCEYCRMTKRLNGFTEVSDILDKER</sequence>
<dbReference type="STRING" id="1291742.LOOC260_109600"/>
<evidence type="ECO:0000256" key="1">
    <source>
        <dbReference type="ARBA" id="ARBA00022741"/>
    </source>
</evidence>
<evidence type="ECO:0000256" key="3">
    <source>
        <dbReference type="ARBA" id="ARBA00022840"/>
    </source>
</evidence>
<evidence type="ECO:0000259" key="4">
    <source>
        <dbReference type="Pfam" id="PF12684"/>
    </source>
</evidence>
<dbReference type="RefSeq" id="WP_235808592.1">
    <property type="nucleotide sequence ID" value="NZ_AP014680.1"/>
</dbReference>
<name>A0A0A1GX80_9LACO</name>
<dbReference type="GO" id="GO:0004386">
    <property type="term" value="F:helicase activity"/>
    <property type="evidence" value="ECO:0007669"/>
    <property type="project" value="UniProtKB-KW"/>
</dbReference>
<dbReference type="InterPro" id="IPR011604">
    <property type="entry name" value="PDDEXK-like_dom_sf"/>
</dbReference>
<dbReference type="InterPro" id="IPR016974">
    <property type="entry name" value="Uncharacterised_phage-assoc"/>
</dbReference>
<dbReference type="KEGG" id="lho:LOOC260_109600"/>
<dbReference type="EMBL" id="AP014680">
    <property type="protein sequence ID" value="BAP85499.1"/>
    <property type="molecule type" value="Genomic_DNA"/>
</dbReference>
<dbReference type="Pfam" id="PF12684">
    <property type="entry name" value="DUF3799"/>
    <property type="match status" value="1"/>
</dbReference>
<dbReference type="AlphaFoldDB" id="A0A0A1GX80"/>
<proteinExistence type="predicted"/>
<keyword evidence="1" id="KW-0547">Nucleotide-binding</keyword>
<dbReference type="PIRSF" id="PIRSF031475">
    <property type="entry name" value="UCP031475"/>
    <property type="match status" value="1"/>
</dbReference>
<evidence type="ECO:0000256" key="2">
    <source>
        <dbReference type="ARBA" id="ARBA00022806"/>
    </source>
</evidence>
<organism evidence="5 6">
    <name type="scientific">Paucilactobacillus hokkaidonensis JCM 18461</name>
    <dbReference type="NCBI Taxonomy" id="1291742"/>
    <lineage>
        <taxon>Bacteria</taxon>
        <taxon>Bacillati</taxon>
        <taxon>Bacillota</taxon>
        <taxon>Bacilli</taxon>
        <taxon>Lactobacillales</taxon>
        <taxon>Lactobacillaceae</taxon>
        <taxon>Paucilactobacillus</taxon>
    </lineage>
</organism>
<dbReference type="Proteomes" id="UP000031620">
    <property type="component" value="Chromosome"/>
</dbReference>
<dbReference type="GO" id="GO:0005524">
    <property type="term" value="F:ATP binding"/>
    <property type="evidence" value="ECO:0007669"/>
    <property type="project" value="UniProtKB-KW"/>
</dbReference>
<gene>
    <name evidence="5" type="ORF">LOOC260_109600</name>
</gene>
<accession>A0A0A1GX80</accession>
<evidence type="ECO:0000313" key="6">
    <source>
        <dbReference type="Proteomes" id="UP000031620"/>
    </source>
</evidence>
<keyword evidence="3" id="KW-0067">ATP-binding</keyword>
<reference evidence="5 6" key="1">
    <citation type="submission" date="2014-11" db="EMBL/GenBank/DDBJ databases">
        <title>Complete genome sequence and analysis of Lactobacillus hokkaidonensis LOOC260T.</title>
        <authorList>
            <person name="Tanizawa Y."/>
            <person name="Tohno M."/>
            <person name="Kaminuma E."/>
            <person name="Nakamura Y."/>
            <person name="Arita M."/>
        </authorList>
    </citation>
    <scope>NUCLEOTIDE SEQUENCE [LARGE SCALE GENOMIC DNA]</scope>
    <source>
        <strain evidence="5 6">LOOC260</strain>
    </source>
</reference>
<feature type="domain" description="Putative exodeoxyribonuclease 8 PDDEXK-like" evidence="4">
    <location>
        <begin position="17"/>
        <end position="250"/>
    </location>
</feature>
<dbReference type="InterPro" id="IPR024432">
    <property type="entry name" value="Put_RecE_PDDEXK-like_dom"/>
</dbReference>
<keyword evidence="2" id="KW-0378">Hydrolase</keyword>
<protein>
    <recommendedName>
        <fullName evidence="4">Putative exodeoxyribonuclease 8 PDDEXK-like domain-containing protein</fullName>
    </recommendedName>
</protein>
<evidence type="ECO:0000313" key="5">
    <source>
        <dbReference type="EMBL" id="BAP85499.1"/>
    </source>
</evidence>
<dbReference type="HOGENOM" id="CLU_1052538_0_0_9"/>